<dbReference type="InterPro" id="IPR036390">
    <property type="entry name" value="WH_DNA-bd_sf"/>
</dbReference>
<dbReference type="PROSITE" id="PS50987">
    <property type="entry name" value="HTH_ARSR_2"/>
    <property type="match status" value="1"/>
</dbReference>
<feature type="domain" description="HTH arsR-type" evidence="1">
    <location>
        <begin position="6"/>
        <end position="99"/>
    </location>
</feature>
<dbReference type="CDD" id="cd00090">
    <property type="entry name" value="HTH_ARSR"/>
    <property type="match status" value="1"/>
</dbReference>
<protein>
    <submittedName>
        <fullName evidence="2">Transcriptional regulator</fullName>
    </submittedName>
</protein>
<proteinExistence type="predicted"/>
<evidence type="ECO:0000313" key="3">
    <source>
        <dbReference type="EMBL" id="ALU30784.1"/>
    </source>
</evidence>
<dbReference type="RefSeq" id="WP_011278595.1">
    <property type="nucleotide sequence ID" value="NZ_BHWZ01000004.1"/>
</dbReference>
<gene>
    <name evidence="2" type="ORF">ATY89_09200</name>
    <name evidence="3" type="ORF">ATZ20_00610</name>
</gene>
<dbReference type="Pfam" id="PF01022">
    <property type="entry name" value="HTH_5"/>
    <property type="match status" value="1"/>
</dbReference>
<evidence type="ECO:0000313" key="4">
    <source>
        <dbReference type="Proteomes" id="UP000060043"/>
    </source>
</evidence>
<evidence type="ECO:0000259" key="1">
    <source>
        <dbReference type="PROSITE" id="PS50987"/>
    </source>
</evidence>
<dbReference type="InterPro" id="IPR001845">
    <property type="entry name" value="HTH_ArsR_DNA-bd_dom"/>
</dbReference>
<dbReference type="EMBL" id="CP013695">
    <property type="protein sequence ID" value="ALU30784.1"/>
    <property type="molecule type" value="Genomic_DNA"/>
</dbReference>
<dbReference type="Proteomes" id="UP000060043">
    <property type="component" value="Chromosome"/>
</dbReference>
<dbReference type="Gene3D" id="1.10.10.10">
    <property type="entry name" value="Winged helix-like DNA-binding domain superfamily/Winged helix DNA-binding domain"/>
    <property type="match status" value="1"/>
</dbReference>
<dbReference type="SUPFAM" id="SSF46785">
    <property type="entry name" value="Winged helix' DNA-binding domain"/>
    <property type="match status" value="1"/>
</dbReference>
<name>A0A0U3FQP0_9CREN</name>
<dbReference type="STRING" id="1435377.SUSAZ_08505"/>
<dbReference type="Proteomes" id="UP000065473">
    <property type="component" value="Chromosome"/>
</dbReference>
<accession>A0A0U3FQP0</accession>
<dbReference type="PANTHER" id="PTHR38600:SF1">
    <property type="entry name" value="TRANSCRIPTIONAL REGULATORY PROTEIN"/>
    <property type="match status" value="1"/>
</dbReference>
<reference evidence="4 5" key="1">
    <citation type="submission" date="2015-12" db="EMBL/GenBank/DDBJ databases">
        <title>A stable core within a dynamic pangenome in Sulfolobus acidocaldarius.</title>
        <authorList>
            <person name="Anderson R."/>
            <person name="Kouris A."/>
            <person name="Seward C."/>
            <person name="Campbell K."/>
            <person name="Whitaker R."/>
        </authorList>
    </citation>
    <scope>NUCLEOTIDE SEQUENCE [LARGE SCALE GENOMIC DNA]</scope>
    <source>
        <strain evidence="2 5">GG12-C01-09</strain>
        <strain evidence="3 4">NG05B_CO5_07</strain>
    </source>
</reference>
<evidence type="ECO:0000313" key="2">
    <source>
        <dbReference type="EMBL" id="ALU30094.1"/>
    </source>
</evidence>
<dbReference type="PaxDb" id="1435377-SUSAZ_08505"/>
<dbReference type="GeneID" id="14552279"/>
<dbReference type="AlphaFoldDB" id="A0A0U3FQP0"/>
<dbReference type="PANTHER" id="PTHR38600">
    <property type="entry name" value="TRANSCRIPTIONAL REGULATORY PROTEIN"/>
    <property type="match status" value="1"/>
</dbReference>
<dbReference type="OrthoDB" id="35765at2157"/>
<evidence type="ECO:0000313" key="5">
    <source>
        <dbReference type="Proteomes" id="UP000065473"/>
    </source>
</evidence>
<organism evidence="2 5">
    <name type="scientific">Sulfolobus acidocaldarius</name>
    <dbReference type="NCBI Taxonomy" id="2285"/>
    <lineage>
        <taxon>Archaea</taxon>
        <taxon>Thermoproteota</taxon>
        <taxon>Thermoprotei</taxon>
        <taxon>Sulfolobales</taxon>
        <taxon>Sulfolobaceae</taxon>
        <taxon>Sulfolobus</taxon>
    </lineage>
</organism>
<dbReference type="InterPro" id="IPR036388">
    <property type="entry name" value="WH-like_DNA-bd_sf"/>
</dbReference>
<dbReference type="SMART" id="SM00418">
    <property type="entry name" value="HTH_ARSR"/>
    <property type="match status" value="1"/>
</dbReference>
<dbReference type="OMA" id="SIWHETE"/>
<dbReference type="GO" id="GO:0003700">
    <property type="term" value="F:DNA-binding transcription factor activity"/>
    <property type="evidence" value="ECO:0007669"/>
    <property type="project" value="InterPro"/>
</dbReference>
<dbReference type="InterPro" id="IPR011991">
    <property type="entry name" value="ArsR-like_HTH"/>
</dbReference>
<sequence length="99" mass="11711">MNNKERKQIKKILKFLFFSSRGGKTRLEIVKLLEFNSLNANQIAEKLNLNYKTVIHHLEVLMENRIVVKEGDGYGAKFRLSREFVIFKEVLVELERETK</sequence>
<dbReference type="EMBL" id="CP013694">
    <property type="protein sequence ID" value="ALU30094.1"/>
    <property type="molecule type" value="Genomic_DNA"/>
</dbReference>